<dbReference type="RefSeq" id="WP_132125308.1">
    <property type="nucleotide sequence ID" value="NZ_SLWS01000015.1"/>
</dbReference>
<reference evidence="9 10" key="1">
    <citation type="submission" date="2019-03" db="EMBL/GenBank/DDBJ databases">
        <title>Genomic Encyclopedia of Type Strains, Phase IV (KMG-IV): sequencing the most valuable type-strain genomes for metagenomic binning, comparative biology and taxonomic classification.</title>
        <authorList>
            <person name="Goeker M."/>
        </authorList>
    </citation>
    <scope>NUCLEOTIDE SEQUENCE [LARGE SCALE GENOMIC DNA]</scope>
    <source>
        <strain evidence="9 10">DSM 45934</strain>
    </source>
</reference>
<evidence type="ECO:0000256" key="7">
    <source>
        <dbReference type="SAM" id="SignalP"/>
    </source>
</evidence>
<dbReference type="OrthoDB" id="25106at2"/>
<organism evidence="9 10">
    <name type="scientific">Actinocrispum wychmicini</name>
    <dbReference type="NCBI Taxonomy" id="1213861"/>
    <lineage>
        <taxon>Bacteria</taxon>
        <taxon>Bacillati</taxon>
        <taxon>Actinomycetota</taxon>
        <taxon>Actinomycetes</taxon>
        <taxon>Pseudonocardiales</taxon>
        <taxon>Pseudonocardiaceae</taxon>
        <taxon>Actinocrispum</taxon>
    </lineage>
</organism>
<evidence type="ECO:0000256" key="4">
    <source>
        <dbReference type="ARBA" id="ARBA00023014"/>
    </source>
</evidence>
<evidence type="ECO:0000313" key="9">
    <source>
        <dbReference type="EMBL" id="TCO48964.1"/>
    </source>
</evidence>
<keyword evidence="1" id="KW-0001">2Fe-2S</keyword>
<feature type="region of interest" description="Disordered" evidence="6">
    <location>
        <begin position="30"/>
        <end position="58"/>
    </location>
</feature>
<dbReference type="Proteomes" id="UP000295680">
    <property type="component" value="Unassembled WGS sequence"/>
</dbReference>
<dbReference type="GO" id="GO:0016020">
    <property type="term" value="C:membrane"/>
    <property type="evidence" value="ECO:0007669"/>
    <property type="project" value="InterPro"/>
</dbReference>
<keyword evidence="5" id="KW-1015">Disulfide bond</keyword>
<dbReference type="GO" id="GO:0051537">
    <property type="term" value="F:2 iron, 2 sulfur cluster binding"/>
    <property type="evidence" value="ECO:0007669"/>
    <property type="project" value="UniProtKB-KW"/>
</dbReference>
<dbReference type="SUPFAM" id="SSF50022">
    <property type="entry name" value="ISP domain"/>
    <property type="match status" value="1"/>
</dbReference>
<evidence type="ECO:0000313" key="10">
    <source>
        <dbReference type="Proteomes" id="UP000295680"/>
    </source>
</evidence>
<keyword evidence="10" id="KW-1185">Reference proteome</keyword>
<comment type="caution">
    <text evidence="9">The sequence shown here is derived from an EMBL/GenBank/DDBJ whole genome shotgun (WGS) entry which is preliminary data.</text>
</comment>
<evidence type="ECO:0000259" key="8">
    <source>
        <dbReference type="PROSITE" id="PS51296"/>
    </source>
</evidence>
<evidence type="ECO:0000256" key="5">
    <source>
        <dbReference type="ARBA" id="ARBA00023157"/>
    </source>
</evidence>
<dbReference type="GO" id="GO:0046872">
    <property type="term" value="F:metal ion binding"/>
    <property type="evidence" value="ECO:0007669"/>
    <property type="project" value="UniProtKB-KW"/>
</dbReference>
<dbReference type="PROSITE" id="PS51296">
    <property type="entry name" value="RIESKE"/>
    <property type="match status" value="1"/>
</dbReference>
<evidence type="ECO:0000256" key="1">
    <source>
        <dbReference type="ARBA" id="ARBA00022714"/>
    </source>
</evidence>
<protein>
    <submittedName>
        <fullName evidence="9">Nitrite reductase/ring-hydroxylating ferredoxin subunit</fullName>
    </submittedName>
</protein>
<sequence length="150" mass="14554">MPDPTRRNVVCGLLIGLAAPGALAACSTTATQGNPPAPAGSSSSENTGSGGPSGVTLTKLSDVPVGSGLIVAGPSGKILLVRPADNEVHGLDPVCPHAGVTVAVPKKGTITCPGHGSQFDGSTGELRKGPATTGLTKIPVKISGDSVVTA</sequence>
<dbReference type="AlphaFoldDB" id="A0A4R2IUC2"/>
<proteinExistence type="predicted"/>
<evidence type="ECO:0000256" key="6">
    <source>
        <dbReference type="SAM" id="MobiDB-lite"/>
    </source>
</evidence>
<keyword evidence="7" id="KW-0732">Signal</keyword>
<keyword evidence="4" id="KW-0411">Iron-sulfur</keyword>
<dbReference type="Pfam" id="PF00355">
    <property type="entry name" value="Rieske"/>
    <property type="match status" value="1"/>
</dbReference>
<name>A0A4R2IUC2_9PSEU</name>
<dbReference type="Gene3D" id="2.102.10.10">
    <property type="entry name" value="Rieske [2Fe-2S] iron-sulphur domain"/>
    <property type="match status" value="1"/>
</dbReference>
<dbReference type="InterPro" id="IPR036922">
    <property type="entry name" value="Rieske_2Fe-2S_sf"/>
</dbReference>
<dbReference type="PROSITE" id="PS51257">
    <property type="entry name" value="PROKAR_LIPOPROTEIN"/>
    <property type="match status" value="1"/>
</dbReference>
<gene>
    <name evidence="9" type="ORF">EV192_115185</name>
</gene>
<dbReference type="CDD" id="cd03467">
    <property type="entry name" value="Rieske"/>
    <property type="match status" value="1"/>
</dbReference>
<dbReference type="GO" id="GO:0004497">
    <property type="term" value="F:monooxygenase activity"/>
    <property type="evidence" value="ECO:0007669"/>
    <property type="project" value="UniProtKB-ARBA"/>
</dbReference>
<accession>A0A4R2IUC2</accession>
<dbReference type="InterPro" id="IPR005805">
    <property type="entry name" value="Rieske_Fe-S_prot_C"/>
</dbReference>
<dbReference type="EMBL" id="SLWS01000015">
    <property type="protein sequence ID" value="TCO48964.1"/>
    <property type="molecule type" value="Genomic_DNA"/>
</dbReference>
<dbReference type="PRINTS" id="PR00162">
    <property type="entry name" value="RIESKE"/>
</dbReference>
<feature type="signal peptide" evidence="7">
    <location>
        <begin position="1"/>
        <end position="24"/>
    </location>
</feature>
<dbReference type="GO" id="GO:0016705">
    <property type="term" value="F:oxidoreductase activity, acting on paired donors, with incorporation or reduction of molecular oxygen"/>
    <property type="evidence" value="ECO:0007669"/>
    <property type="project" value="UniProtKB-ARBA"/>
</dbReference>
<evidence type="ECO:0000256" key="3">
    <source>
        <dbReference type="ARBA" id="ARBA00023004"/>
    </source>
</evidence>
<keyword evidence="3" id="KW-0408">Iron</keyword>
<feature type="chain" id="PRO_5020810953" evidence="7">
    <location>
        <begin position="25"/>
        <end position="150"/>
    </location>
</feature>
<feature type="domain" description="Rieske" evidence="8">
    <location>
        <begin position="55"/>
        <end position="149"/>
    </location>
</feature>
<keyword evidence="2" id="KW-0479">Metal-binding</keyword>
<dbReference type="InterPro" id="IPR017941">
    <property type="entry name" value="Rieske_2Fe-2S"/>
</dbReference>
<evidence type="ECO:0000256" key="2">
    <source>
        <dbReference type="ARBA" id="ARBA00022723"/>
    </source>
</evidence>